<keyword evidence="2" id="KW-1185">Reference proteome</keyword>
<accession>A0A8H6WB25</accession>
<proteinExistence type="predicted"/>
<dbReference type="AlphaFoldDB" id="A0A8H6WB25"/>
<dbReference type="RefSeq" id="XP_037223216.1">
    <property type="nucleotide sequence ID" value="XM_037360331.1"/>
</dbReference>
<protein>
    <submittedName>
        <fullName evidence="1">F-box domain-containing protein</fullName>
    </submittedName>
</protein>
<gene>
    <name evidence="1" type="ORF">MIND_00348400</name>
</gene>
<organism evidence="1 2">
    <name type="scientific">Mycena indigotica</name>
    <dbReference type="NCBI Taxonomy" id="2126181"/>
    <lineage>
        <taxon>Eukaryota</taxon>
        <taxon>Fungi</taxon>
        <taxon>Dikarya</taxon>
        <taxon>Basidiomycota</taxon>
        <taxon>Agaricomycotina</taxon>
        <taxon>Agaricomycetes</taxon>
        <taxon>Agaricomycetidae</taxon>
        <taxon>Agaricales</taxon>
        <taxon>Marasmiineae</taxon>
        <taxon>Mycenaceae</taxon>
        <taxon>Mycena</taxon>
    </lineage>
</organism>
<evidence type="ECO:0000313" key="1">
    <source>
        <dbReference type="EMBL" id="KAF7309766.1"/>
    </source>
</evidence>
<dbReference type="Proteomes" id="UP000636479">
    <property type="component" value="Unassembled WGS sequence"/>
</dbReference>
<comment type="caution">
    <text evidence="1">The sequence shown here is derived from an EMBL/GenBank/DDBJ whole genome shotgun (WGS) entry which is preliminary data.</text>
</comment>
<reference evidence="1" key="1">
    <citation type="submission" date="2020-05" db="EMBL/GenBank/DDBJ databases">
        <title>Mycena genomes resolve the evolution of fungal bioluminescence.</title>
        <authorList>
            <person name="Tsai I.J."/>
        </authorList>
    </citation>
    <scope>NUCLEOTIDE SEQUENCE</scope>
    <source>
        <strain evidence="1">171206Taipei</strain>
    </source>
</reference>
<dbReference type="SUPFAM" id="SSF81383">
    <property type="entry name" value="F-box domain"/>
    <property type="match status" value="1"/>
</dbReference>
<dbReference type="InterPro" id="IPR032675">
    <property type="entry name" value="LRR_dom_sf"/>
</dbReference>
<sequence>MLSTTPPEITAFSSSELVKKAQNILDSEVLQLQEAICNLKTKRNALSSISRLPPEVLSRIFMFCVVPHSSNWIAQVSHVTRYWRATSLGCPQLWDCPPFMHRHQLAELMLARSKTVVFSLSGTVASMTEQQRRVFLLALSQLSRIANLCIDEVEPHFVTKHLATIIEPAPQLSSLELYGSTFYPFSPEESYLPITFLAGQTPHLKTLRLEIISLDWGSTIVSSSIVHISLKDLHLQYSSLVQFIRALRRTPSLETLEIQHTLKDIISSVDTLDAPKTRISLPALKTLAVTGEKTVAAAYLLSHLMLPLGTKTTISCKGNQADSNLAIMSIFQSLSSTVGPDHLKSISLVAMDTYLAFRAWTSAEMHAGSIVDVTISPSRLGDTDNFVIASSSLPLQSLSALHVHGGMETETWIRAFGNLNGLDSITLEGEEGNARWQFGLLVAGCAG</sequence>
<dbReference type="OrthoDB" id="3172239at2759"/>
<dbReference type="EMBL" id="JACAZF010000003">
    <property type="protein sequence ID" value="KAF7309766.1"/>
    <property type="molecule type" value="Genomic_DNA"/>
</dbReference>
<dbReference type="PANTHER" id="PTHR38926">
    <property type="entry name" value="F-BOX DOMAIN CONTAINING PROTEIN, EXPRESSED"/>
    <property type="match status" value="1"/>
</dbReference>
<name>A0A8H6WB25_9AGAR</name>
<dbReference type="Gene3D" id="3.80.10.10">
    <property type="entry name" value="Ribonuclease Inhibitor"/>
    <property type="match status" value="1"/>
</dbReference>
<dbReference type="PANTHER" id="PTHR38926:SF5">
    <property type="entry name" value="F-BOX AND LEUCINE-RICH REPEAT PROTEIN 6"/>
    <property type="match status" value="1"/>
</dbReference>
<dbReference type="GeneID" id="59342847"/>
<evidence type="ECO:0000313" key="2">
    <source>
        <dbReference type="Proteomes" id="UP000636479"/>
    </source>
</evidence>
<dbReference type="SUPFAM" id="SSF52047">
    <property type="entry name" value="RNI-like"/>
    <property type="match status" value="1"/>
</dbReference>
<dbReference type="Gene3D" id="1.20.1280.50">
    <property type="match status" value="1"/>
</dbReference>
<dbReference type="InterPro" id="IPR036047">
    <property type="entry name" value="F-box-like_dom_sf"/>
</dbReference>